<evidence type="ECO:0000256" key="2">
    <source>
        <dbReference type="SAM" id="SignalP"/>
    </source>
</evidence>
<proteinExistence type="predicted"/>
<dbReference type="AlphaFoldDB" id="A0A8B8LPK8"/>
<dbReference type="OrthoDB" id="1338791at2759"/>
<accession>A0A8B8LPK8</accession>
<evidence type="ECO:0000313" key="4">
    <source>
        <dbReference type="Proteomes" id="UP000694853"/>
    </source>
</evidence>
<dbReference type="PANTHER" id="PTHR31236:SF35">
    <property type="entry name" value="ABUNDANT PROTEIN, PUTATIVE-RELATED"/>
    <property type="match status" value="1"/>
</dbReference>
<keyword evidence="4" id="KW-1185">Reference proteome</keyword>
<reference evidence="5" key="2">
    <citation type="submission" date="2025-08" db="UniProtKB">
        <authorList>
            <consortium name="RefSeq"/>
        </authorList>
    </citation>
    <scope>IDENTIFICATION</scope>
    <source>
        <tissue evidence="5">Young leaves</tissue>
    </source>
</reference>
<reference evidence="4" key="1">
    <citation type="journal article" date="2019" name="Toxins">
        <title>Detection of Abrin-Like and Prepropulchellin-Like Toxin Genes and Transcripts Using Whole Genome Sequencing and Full-Length Transcript Sequencing of Abrus precatorius.</title>
        <authorList>
            <person name="Hovde B.T."/>
            <person name="Daligault H.E."/>
            <person name="Hanschen E.R."/>
            <person name="Kunde Y.A."/>
            <person name="Johnson M.B."/>
            <person name="Starkenburg S.R."/>
            <person name="Johnson S.L."/>
        </authorList>
    </citation>
    <scope>NUCLEOTIDE SEQUENCE [LARGE SCALE GENOMIC DNA]</scope>
</reference>
<evidence type="ECO:0000313" key="5">
    <source>
        <dbReference type="RefSeq" id="XP_027356804.1"/>
    </source>
</evidence>
<dbReference type="SMART" id="SM01045">
    <property type="entry name" value="BURP"/>
    <property type="match status" value="1"/>
</dbReference>
<dbReference type="Proteomes" id="UP000694853">
    <property type="component" value="Unplaced"/>
</dbReference>
<keyword evidence="1 2" id="KW-0732">Signal</keyword>
<gene>
    <name evidence="5" type="primary">LOC113866114</name>
</gene>
<dbReference type="InterPro" id="IPR044816">
    <property type="entry name" value="BURP"/>
</dbReference>
<evidence type="ECO:0000256" key="1">
    <source>
        <dbReference type="ARBA" id="ARBA00022729"/>
    </source>
</evidence>
<dbReference type="KEGG" id="aprc:113866114"/>
<dbReference type="PROSITE" id="PS51277">
    <property type="entry name" value="BURP"/>
    <property type="match status" value="1"/>
</dbReference>
<feature type="signal peptide" evidence="2">
    <location>
        <begin position="1"/>
        <end position="21"/>
    </location>
</feature>
<dbReference type="PANTHER" id="PTHR31236">
    <property type="entry name" value="BURP DOMAIN PROTEIN USPL1-LIKE"/>
    <property type="match status" value="1"/>
</dbReference>
<dbReference type="GeneID" id="113866114"/>
<dbReference type="InterPro" id="IPR004873">
    <property type="entry name" value="BURP_dom"/>
</dbReference>
<protein>
    <submittedName>
        <fullName evidence="5">Embryonic abundant protein VF30.1-like</fullName>
    </submittedName>
</protein>
<evidence type="ECO:0000259" key="3">
    <source>
        <dbReference type="PROSITE" id="PS51277"/>
    </source>
</evidence>
<feature type="domain" description="BURP" evidence="3">
    <location>
        <begin position="67"/>
        <end position="261"/>
    </location>
</feature>
<dbReference type="RefSeq" id="XP_027356804.1">
    <property type="nucleotide sequence ID" value="XM_027501003.1"/>
</dbReference>
<organism evidence="4 5">
    <name type="scientific">Abrus precatorius</name>
    <name type="common">Indian licorice</name>
    <name type="synonym">Glycine abrus</name>
    <dbReference type="NCBI Taxonomy" id="3816"/>
    <lineage>
        <taxon>Eukaryota</taxon>
        <taxon>Viridiplantae</taxon>
        <taxon>Streptophyta</taxon>
        <taxon>Embryophyta</taxon>
        <taxon>Tracheophyta</taxon>
        <taxon>Spermatophyta</taxon>
        <taxon>Magnoliopsida</taxon>
        <taxon>eudicotyledons</taxon>
        <taxon>Gunneridae</taxon>
        <taxon>Pentapetalae</taxon>
        <taxon>rosids</taxon>
        <taxon>fabids</taxon>
        <taxon>Fabales</taxon>
        <taxon>Fabaceae</taxon>
        <taxon>Papilionoideae</taxon>
        <taxon>50 kb inversion clade</taxon>
        <taxon>NPAAA clade</taxon>
        <taxon>indigoferoid/millettioid clade</taxon>
        <taxon>Abreae</taxon>
        <taxon>Abrus</taxon>
    </lineage>
</organism>
<feature type="chain" id="PRO_5034966251" evidence="2">
    <location>
        <begin position="22"/>
        <end position="274"/>
    </location>
</feature>
<dbReference type="Pfam" id="PF03181">
    <property type="entry name" value="BURP"/>
    <property type="match status" value="1"/>
</dbReference>
<name>A0A8B8LPK8_ABRPR</name>
<sequence>MEFRLLTVLALLCFSLMRSDASQSAEEYWQSLWPNTPVPKPLWDLVLPYIKTHLPIEVEEEKQYWTIFFEHDLHPQKIMKLGLPKHFDNSQPLELRGRLKTSQPFGAWLRARATERYNLHEVCGKHAAKGEDKHCASSLESMVDFAISKLGKNIKVISSSFAQNQDQYIVEEVNKIGEKAVMCHRLNFEKVVYYCHQVNATTTYMVPLVASDGTKVKALTICHHDTSGMDPEVLHEVLKVKPGTVPVCHFVGNKAIAWVPNLVTNESNHPCVHV</sequence>